<dbReference type="InterPro" id="IPR036869">
    <property type="entry name" value="J_dom_sf"/>
</dbReference>
<keyword evidence="4" id="KW-1185">Reference proteome</keyword>
<dbReference type="InterPro" id="IPR001623">
    <property type="entry name" value="DnaJ_domain"/>
</dbReference>
<name>A0A7J0E0M6_9ERIC</name>
<dbReference type="InterPro" id="IPR018253">
    <property type="entry name" value="DnaJ_domain_CS"/>
</dbReference>
<gene>
    <name evidence="3" type="ORF">Acr_00g0095120</name>
</gene>
<dbReference type="Gene3D" id="1.10.287.110">
    <property type="entry name" value="DnaJ domain"/>
    <property type="match status" value="1"/>
</dbReference>
<dbReference type="Pfam" id="PF00226">
    <property type="entry name" value="DnaJ"/>
    <property type="match status" value="1"/>
</dbReference>
<sequence>MSSQGAAGAAVQYLGYTPGLSIVICFSFNHAHIVVLVATTYAIYCVKVRSGFLGVLLSVNLAFFSNDVLNYLLQRCDNLNKSTHLEEHEESESFAEFTEEELSGECEYSVPVDEDENLHSCRSSSQTAASAAFVQKASSAKQVVREDANSHNEMKRIISSMDHYEALGFSRHKKFDATLLKKEYRKKKARTRSTLLWLFVPCDSRIRWLKDKAVLVHPDKNMGSPLADESFKKLQCAYDVLSDSVKKRDYDEQLKKEESKSVYQNSHKGQREYSLWKTSLEDMNLGPQNVCDVVFGLTTWMVLIIALSQGVYIAQNVATHTFGCALIGLRLRQDGVRTAVNIIKPRMEMDGLNIKAHWSLIGLKSVFKKASTENQLTNCPF</sequence>
<reference evidence="4" key="1">
    <citation type="submission" date="2019-07" db="EMBL/GenBank/DDBJ databases">
        <title>De Novo Assembly of kiwifruit Actinidia rufa.</title>
        <authorList>
            <person name="Sugita-Konishi S."/>
            <person name="Sato K."/>
            <person name="Mori E."/>
            <person name="Abe Y."/>
            <person name="Kisaki G."/>
            <person name="Hamano K."/>
            <person name="Suezawa K."/>
            <person name="Otani M."/>
            <person name="Fukuda T."/>
            <person name="Manabe T."/>
            <person name="Gomi K."/>
            <person name="Tabuchi M."/>
            <person name="Akimitsu K."/>
            <person name="Kataoka I."/>
        </authorList>
    </citation>
    <scope>NUCLEOTIDE SEQUENCE [LARGE SCALE GENOMIC DNA]</scope>
    <source>
        <strain evidence="4">cv. Fuchu</strain>
    </source>
</reference>
<evidence type="ECO:0000313" key="3">
    <source>
        <dbReference type="EMBL" id="GFS45252.1"/>
    </source>
</evidence>
<dbReference type="EMBL" id="BJWL01000445">
    <property type="protein sequence ID" value="GFS45252.1"/>
    <property type="molecule type" value="Genomic_DNA"/>
</dbReference>
<accession>A0A7J0E0M6</accession>
<feature type="transmembrane region" description="Helical" evidence="1">
    <location>
        <begin position="20"/>
        <end position="44"/>
    </location>
</feature>
<dbReference type="PANTHER" id="PTHR45270:SF1">
    <property type="entry name" value="CHAPERONE DNAJ-DOMAIN SUPERFAMILY PROTEIN"/>
    <property type="match status" value="1"/>
</dbReference>
<dbReference type="SUPFAM" id="SSF46565">
    <property type="entry name" value="Chaperone J-domain"/>
    <property type="match status" value="1"/>
</dbReference>
<dbReference type="OrthoDB" id="1507364at2759"/>
<evidence type="ECO:0000313" key="4">
    <source>
        <dbReference type="Proteomes" id="UP000585474"/>
    </source>
</evidence>
<feature type="domain" description="J" evidence="2">
    <location>
        <begin position="162"/>
        <end position="254"/>
    </location>
</feature>
<dbReference type="CDD" id="cd06257">
    <property type="entry name" value="DnaJ"/>
    <property type="match status" value="1"/>
</dbReference>
<organism evidence="3 4">
    <name type="scientific">Actinidia rufa</name>
    <dbReference type="NCBI Taxonomy" id="165716"/>
    <lineage>
        <taxon>Eukaryota</taxon>
        <taxon>Viridiplantae</taxon>
        <taxon>Streptophyta</taxon>
        <taxon>Embryophyta</taxon>
        <taxon>Tracheophyta</taxon>
        <taxon>Spermatophyta</taxon>
        <taxon>Magnoliopsida</taxon>
        <taxon>eudicotyledons</taxon>
        <taxon>Gunneridae</taxon>
        <taxon>Pentapetalae</taxon>
        <taxon>asterids</taxon>
        <taxon>Ericales</taxon>
        <taxon>Actinidiaceae</taxon>
        <taxon>Actinidia</taxon>
    </lineage>
</organism>
<dbReference type="PROSITE" id="PS50076">
    <property type="entry name" value="DNAJ_2"/>
    <property type="match status" value="1"/>
</dbReference>
<feature type="transmembrane region" description="Helical" evidence="1">
    <location>
        <begin position="51"/>
        <end position="73"/>
    </location>
</feature>
<keyword evidence="1" id="KW-1133">Transmembrane helix</keyword>
<dbReference type="Proteomes" id="UP000585474">
    <property type="component" value="Unassembled WGS sequence"/>
</dbReference>
<evidence type="ECO:0000256" key="1">
    <source>
        <dbReference type="SAM" id="Phobius"/>
    </source>
</evidence>
<dbReference type="SMART" id="SM00271">
    <property type="entry name" value="DnaJ"/>
    <property type="match status" value="1"/>
</dbReference>
<keyword evidence="1" id="KW-0472">Membrane</keyword>
<dbReference type="PROSITE" id="PS00636">
    <property type="entry name" value="DNAJ_1"/>
    <property type="match status" value="1"/>
</dbReference>
<evidence type="ECO:0000259" key="2">
    <source>
        <dbReference type="PROSITE" id="PS50076"/>
    </source>
</evidence>
<protein>
    <submittedName>
        <fullName evidence="3">Chaperone DnaJ-domain superfamily protein</fullName>
    </submittedName>
</protein>
<comment type="caution">
    <text evidence="3">The sequence shown here is derived from an EMBL/GenBank/DDBJ whole genome shotgun (WGS) entry which is preliminary data.</text>
</comment>
<keyword evidence="1" id="KW-0812">Transmembrane</keyword>
<proteinExistence type="predicted"/>
<dbReference type="AlphaFoldDB" id="A0A7J0E0M6"/>
<dbReference type="PANTHER" id="PTHR45270">
    <property type="entry name" value="OS03G0832900 PROTEIN"/>
    <property type="match status" value="1"/>
</dbReference>